<keyword evidence="3" id="KW-1185">Reference proteome</keyword>
<sequence>MQPFTVDDAEPTSAVLAVSGPPQIEVREASKLLREVLQLTSAFESKVSSALSVNRRDFDAMQHLIASGPLSPSQIARRLGVTTAAATIIVDRLTAVGHVTREPHPTDRRGVMVVPTPASVDAAMGHVLPLIMGVDRLLDDFTTTERAAITTYLRRVAHVYQEQLR</sequence>
<dbReference type="Pfam" id="PF12802">
    <property type="entry name" value="MarR_2"/>
    <property type="match status" value="1"/>
</dbReference>
<keyword evidence="2" id="KW-0238">DNA-binding</keyword>
<accession>A0A2T0VI90</accession>
<dbReference type="SUPFAM" id="SSF46785">
    <property type="entry name" value="Winged helix' DNA-binding domain"/>
    <property type="match status" value="1"/>
</dbReference>
<dbReference type="OrthoDB" id="162531at2"/>
<dbReference type="SMART" id="SM00347">
    <property type="entry name" value="HTH_MARR"/>
    <property type="match status" value="1"/>
</dbReference>
<dbReference type="PROSITE" id="PS50995">
    <property type="entry name" value="HTH_MARR_2"/>
    <property type="match status" value="1"/>
</dbReference>
<feature type="domain" description="HTH marR-type" evidence="1">
    <location>
        <begin position="29"/>
        <end position="158"/>
    </location>
</feature>
<dbReference type="GO" id="GO:0003677">
    <property type="term" value="F:DNA binding"/>
    <property type="evidence" value="ECO:0007669"/>
    <property type="project" value="UniProtKB-KW"/>
</dbReference>
<dbReference type="PANTHER" id="PTHR33164:SF43">
    <property type="entry name" value="HTH-TYPE TRANSCRIPTIONAL REPRESSOR YETL"/>
    <property type="match status" value="1"/>
</dbReference>
<comment type="caution">
    <text evidence="2">The sequence shown here is derived from an EMBL/GenBank/DDBJ whole genome shotgun (WGS) entry which is preliminary data.</text>
</comment>
<dbReference type="RefSeq" id="WP_106208723.1">
    <property type="nucleotide sequence ID" value="NZ_PVTL01000001.1"/>
</dbReference>
<organism evidence="2 3">
    <name type="scientific">Glaciihabitans tibetensis</name>
    <dbReference type="NCBI Taxonomy" id="1266600"/>
    <lineage>
        <taxon>Bacteria</taxon>
        <taxon>Bacillati</taxon>
        <taxon>Actinomycetota</taxon>
        <taxon>Actinomycetes</taxon>
        <taxon>Micrococcales</taxon>
        <taxon>Microbacteriaceae</taxon>
        <taxon>Glaciihabitans</taxon>
    </lineage>
</organism>
<dbReference type="PRINTS" id="PR00598">
    <property type="entry name" value="HTHMARR"/>
</dbReference>
<name>A0A2T0VI90_9MICO</name>
<dbReference type="InterPro" id="IPR036388">
    <property type="entry name" value="WH-like_DNA-bd_sf"/>
</dbReference>
<evidence type="ECO:0000313" key="3">
    <source>
        <dbReference type="Proteomes" id="UP000237983"/>
    </source>
</evidence>
<dbReference type="InterPro" id="IPR036390">
    <property type="entry name" value="WH_DNA-bd_sf"/>
</dbReference>
<dbReference type="PANTHER" id="PTHR33164">
    <property type="entry name" value="TRANSCRIPTIONAL REGULATOR, MARR FAMILY"/>
    <property type="match status" value="1"/>
</dbReference>
<dbReference type="InterPro" id="IPR039422">
    <property type="entry name" value="MarR/SlyA-like"/>
</dbReference>
<dbReference type="InterPro" id="IPR000835">
    <property type="entry name" value="HTH_MarR-typ"/>
</dbReference>
<evidence type="ECO:0000313" key="2">
    <source>
        <dbReference type="EMBL" id="PRY69950.1"/>
    </source>
</evidence>
<dbReference type="GO" id="GO:0003700">
    <property type="term" value="F:DNA-binding transcription factor activity"/>
    <property type="evidence" value="ECO:0007669"/>
    <property type="project" value="InterPro"/>
</dbReference>
<proteinExistence type="predicted"/>
<dbReference type="GO" id="GO:0006950">
    <property type="term" value="P:response to stress"/>
    <property type="evidence" value="ECO:0007669"/>
    <property type="project" value="TreeGrafter"/>
</dbReference>
<dbReference type="Gene3D" id="1.10.10.10">
    <property type="entry name" value="Winged helix-like DNA-binding domain superfamily/Winged helix DNA-binding domain"/>
    <property type="match status" value="1"/>
</dbReference>
<reference evidence="2 3" key="1">
    <citation type="submission" date="2018-03" db="EMBL/GenBank/DDBJ databases">
        <title>Genomic Encyclopedia of Type Strains, Phase III (KMG-III): the genomes of soil and plant-associated and newly described type strains.</title>
        <authorList>
            <person name="Whitman W."/>
        </authorList>
    </citation>
    <scope>NUCLEOTIDE SEQUENCE [LARGE SCALE GENOMIC DNA]</scope>
    <source>
        <strain evidence="2 3">CGMCC 1.12484</strain>
    </source>
</reference>
<protein>
    <submittedName>
        <fullName evidence="2">DNA-binding MarR family transcriptional regulator</fullName>
    </submittedName>
</protein>
<dbReference type="EMBL" id="PVTL01000001">
    <property type="protein sequence ID" value="PRY69950.1"/>
    <property type="molecule type" value="Genomic_DNA"/>
</dbReference>
<dbReference type="Proteomes" id="UP000237983">
    <property type="component" value="Unassembled WGS sequence"/>
</dbReference>
<evidence type="ECO:0000259" key="1">
    <source>
        <dbReference type="PROSITE" id="PS50995"/>
    </source>
</evidence>
<dbReference type="AlphaFoldDB" id="A0A2T0VI90"/>
<gene>
    <name evidence="2" type="ORF">B0I08_10172</name>
</gene>